<organism evidence="1 2">
    <name type="scientific">Pannus brasiliensis CCIBt3594</name>
    <dbReference type="NCBI Taxonomy" id="1427578"/>
    <lineage>
        <taxon>Bacteria</taxon>
        <taxon>Bacillati</taxon>
        <taxon>Cyanobacteriota</taxon>
        <taxon>Cyanophyceae</taxon>
        <taxon>Oscillatoriophycideae</taxon>
        <taxon>Chroococcales</taxon>
        <taxon>Microcystaceae</taxon>
        <taxon>Pannus</taxon>
    </lineage>
</organism>
<comment type="caution">
    <text evidence="1">The sequence shown here is derived from an EMBL/GenBank/DDBJ whole genome shotgun (WGS) entry which is preliminary data.</text>
</comment>
<dbReference type="Proteomes" id="UP001328733">
    <property type="component" value="Unassembled WGS sequence"/>
</dbReference>
<dbReference type="EMBL" id="JBAFSM010000002">
    <property type="protein sequence ID" value="MEG3435793.1"/>
    <property type="molecule type" value="Genomic_DNA"/>
</dbReference>
<name>A0AAW9QF96_9CHRO</name>
<proteinExistence type="predicted"/>
<accession>A0AAW9QF96</accession>
<reference evidence="1 2" key="1">
    <citation type="submission" date="2024-01" db="EMBL/GenBank/DDBJ databases">
        <title>Genomic insights into the taxonomy and metabolism of the cyanobacterium Pannus brasiliensis CCIBt3594.</title>
        <authorList>
            <person name="Machado M."/>
            <person name="Botero N.B."/>
            <person name="Andreote A.P.D."/>
            <person name="Feitosa A.M.T."/>
            <person name="Popin R."/>
            <person name="Sivonen K."/>
            <person name="Fiore M.F."/>
        </authorList>
    </citation>
    <scope>NUCLEOTIDE SEQUENCE [LARGE SCALE GENOMIC DNA]</scope>
    <source>
        <strain evidence="1 2">CCIBt3594</strain>
    </source>
</reference>
<protein>
    <submittedName>
        <fullName evidence="1">Uncharacterized protein</fullName>
    </submittedName>
</protein>
<evidence type="ECO:0000313" key="1">
    <source>
        <dbReference type="EMBL" id="MEG3435793.1"/>
    </source>
</evidence>
<dbReference type="RefSeq" id="WP_332863246.1">
    <property type="nucleotide sequence ID" value="NZ_JBAFSM010000002.1"/>
</dbReference>
<evidence type="ECO:0000313" key="2">
    <source>
        <dbReference type="Proteomes" id="UP001328733"/>
    </source>
</evidence>
<sequence length="65" mass="7552">MTGMERAMGYVLSLDRARGRVIAAETVEPSRSNVAVARRWRPLEESDRTARRNIRPDSAFFRQWT</sequence>
<keyword evidence="2" id="KW-1185">Reference proteome</keyword>
<dbReference type="AlphaFoldDB" id="A0AAW9QF96"/>
<gene>
    <name evidence="1" type="ORF">V0288_01555</name>
</gene>